<evidence type="ECO:0000259" key="5">
    <source>
        <dbReference type="SMART" id="SM00829"/>
    </source>
</evidence>
<dbReference type="Pfam" id="PF00107">
    <property type="entry name" value="ADH_zinc_N"/>
    <property type="match status" value="1"/>
</dbReference>
<dbReference type="InterPro" id="IPR013154">
    <property type="entry name" value="ADH-like_N"/>
</dbReference>
<dbReference type="Proteomes" id="UP001579974">
    <property type="component" value="Unassembled WGS sequence"/>
</dbReference>
<proteinExistence type="inferred from homology"/>
<gene>
    <name evidence="6" type="ORF">KKP3000_002838</name>
</gene>
<evidence type="ECO:0000313" key="6">
    <source>
        <dbReference type="EMBL" id="MFB5189565.1"/>
    </source>
</evidence>
<dbReference type="InterPro" id="IPR013149">
    <property type="entry name" value="ADH-like_C"/>
</dbReference>
<reference evidence="6 7" key="1">
    <citation type="journal article" date="2024" name="Int. J. Mol. Sci.">
        <title>Exploration of Alicyclobacillus spp. Genome in Search of Antibiotic Resistance.</title>
        <authorList>
            <person name="Bucka-Kolendo J."/>
            <person name="Kiousi D.E."/>
            <person name="Dekowska A."/>
            <person name="Mikolajczuk-Szczyrba A."/>
            <person name="Karadedos D.M."/>
            <person name="Michael P."/>
            <person name="Galanis A."/>
            <person name="Sokolowska B."/>
        </authorList>
    </citation>
    <scope>NUCLEOTIDE SEQUENCE [LARGE SCALE GENOMIC DNA]</scope>
    <source>
        <strain evidence="6 7">KKP 3000</strain>
    </source>
</reference>
<evidence type="ECO:0000256" key="2">
    <source>
        <dbReference type="ARBA" id="ARBA00022833"/>
    </source>
</evidence>
<dbReference type="Gene3D" id="3.90.180.10">
    <property type="entry name" value="Medium-chain alcohol dehydrogenases, catalytic domain"/>
    <property type="match status" value="1"/>
</dbReference>
<keyword evidence="7" id="KW-1185">Reference proteome</keyword>
<dbReference type="CDD" id="cd08235">
    <property type="entry name" value="iditol_2_DH_like"/>
    <property type="match status" value="1"/>
</dbReference>
<comment type="similarity">
    <text evidence="4">Belongs to the zinc-containing alcohol dehydrogenase family.</text>
</comment>
<sequence>MIQIKAAVFHGPKQMSIEVLEKPQIGPKEVLLQVTVSAVCGTDVRIYEGLKTKGVRTPSTIGHEVVGIVESVGSEISEFKPGDRVGVIPVIPCRKCHYCLNGRENACLNRKAIGYEFDGAFAEFVRIPREAIESGNLVHLPDELPFEQAVLCEPLSCCINGQRKAQVKINDCVVVVGAGPIGLMHVQLAKIAGARKVIVSELVESRRENAAEAGADVVVNPLEQSLEQIVKDNTEGYGADAVILAIGVPSLVNPSLRLLRKGGVLNLFAGFTNGVSCEIDPNFIHYEEVKVVGTSASTRSDYMNALGLIRSGAINTDVLITPGYTLDGICNAINDVKSGTGMKPVINY</sequence>
<dbReference type="SUPFAM" id="SSF51735">
    <property type="entry name" value="NAD(P)-binding Rossmann-fold domains"/>
    <property type="match status" value="1"/>
</dbReference>
<dbReference type="PANTHER" id="PTHR43401:SF2">
    <property type="entry name" value="L-THREONINE 3-DEHYDROGENASE"/>
    <property type="match status" value="1"/>
</dbReference>
<organism evidence="6 7">
    <name type="scientific">Alicyclobacillus fastidiosus</name>
    <dbReference type="NCBI Taxonomy" id="392011"/>
    <lineage>
        <taxon>Bacteria</taxon>
        <taxon>Bacillati</taxon>
        <taxon>Bacillota</taxon>
        <taxon>Bacilli</taxon>
        <taxon>Bacillales</taxon>
        <taxon>Alicyclobacillaceae</taxon>
        <taxon>Alicyclobacillus</taxon>
    </lineage>
</organism>
<dbReference type="InterPro" id="IPR020843">
    <property type="entry name" value="ER"/>
</dbReference>
<keyword evidence="1 4" id="KW-0479">Metal-binding</keyword>
<dbReference type="InterPro" id="IPR050129">
    <property type="entry name" value="Zn_alcohol_dh"/>
</dbReference>
<dbReference type="InterPro" id="IPR002328">
    <property type="entry name" value="ADH_Zn_CS"/>
</dbReference>
<dbReference type="Gene3D" id="3.40.50.720">
    <property type="entry name" value="NAD(P)-binding Rossmann-like Domain"/>
    <property type="match status" value="1"/>
</dbReference>
<evidence type="ECO:0000256" key="3">
    <source>
        <dbReference type="ARBA" id="ARBA00023002"/>
    </source>
</evidence>
<dbReference type="SUPFAM" id="SSF50129">
    <property type="entry name" value="GroES-like"/>
    <property type="match status" value="1"/>
</dbReference>
<evidence type="ECO:0000256" key="4">
    <source>
        <dbReference type="RuleBase" id="RU361277"/>
    </source>
</evidence>
<accession>A0ABV5ABD1</accession>
<comment type="caution">
    <text evidence="6">The sequence shown here is derived from an EMBL/GenBank/DDBJ whole genome shotgun (WGS) entry which is preliminary data.</text>
</comment>
<evidence type="ECO:0000313" key="7">
    <source>
        <dbReference type="Proteomes" id="UP001579974"/>
    </source>
</evidence>
<dbReference type="Pfam" id="PF08240">
    <property type="entry name" value="ADH_N"/>
    <property type="match status" value="1"/>
</dbReference>
<name>A0ABV5ABD1_9BACL</name>
<feature type="domain" description="Enoyl reductase (ER)" evidence="5">
    <location>
        <begin position="11"/>
        <end position="314"/>
    </location>
</feature>
<keyword evidence="3" id="KW-0560">Oxidoreductase</keyword>
<comment type="cofactor">
    <cofactor evidence="4">
        <name>Zn(2+)</name>
        <dbReference type="ChEBI" id="CHEBI:29105"/>
    </cofactor>
</comment>
<keyword evidence="2 4" id="KW-0862">Zinc</keyword>
<dbReference type="PANTHER" id="PTHR43401">
    <property type="entry name" value="L-THREONINE 3-DEHYDROGENASE"/>
    <property type="match status" value="1"/>
</dbReference>
<dbReference type="InterPro" id="IPR011032">
    <property type="entry name" value="GroES-like_sf"/>
</dbReference>
<dbReference type="RefSeq" id="WP_275475378.1">
    <property type="nucleotide sequence ID" value="NZ_CP162940.1"/>
</dbReference>
<evidence type="ECO:0000256" key="1">
    <source>
        <dbReference type="ARBA" id="ARBA00022723"/>
    </source>
</evidence>
<dbReference type="EMBL" id="JBDXSU010000003">
    <property type="protein sequence ID" value="MFB5189565.1"/>
    <property type="molecule type" value="Genomic_DNA"/>
</dbReference>
<dbReference type="SMART" id="SM00829">
    <property type="entry name" value="PKS_ER"/>
    <property type="match status" value="1"/>
</dbReference>
<protein>
    <submittedName>
        <fullName evidence="6">Zinc-dependent dehydrogenase</fullName>
    </submittedName>
</protein>
<dbReference type="PROSITE" id="PS00059">
    <property type="entry name" value="ADH_ZINC"/>
    <property type="match status" value="1"/>
</dbReference>
<dbReference type="InterPro" id="IPR036291">
    <property type="entry name" value="NAD(P)-bd_dom_sf"/>
</dbReference>